<dbReference type="PANTHER" id="PTHR30173">
    <property type="entry name" value="SIGMA 19 FACTOR"/>
    <property type="match status" value="1"/>
</dbReference>
<dbReference type="InterPro" id="IPR036388">
    <property type="entry name" value="WH-like_DNA-bd_sf"/>
</dbReference>
<dbReference type="Gene3D" id="3.10.450.50">
    <property type="match status" value="1"/>
</dbReference>
<dbReference type="InterPro" id="IPR052704">
    <property type="entry name" value="ECF_Sigma-70_Domain"/>
</dbReference>
<evidence type="ECO:0000256" key="4">
    <source>
        <dbReference type="ARBA" id="ARBA00023082"/>
    </source>
</evidence>
<dbReference type="SUPFAM" id="SSF88946">
    <property type="entry name" value="Sigma2 domain of RNA polymerase sigma factors"/>
    <property type="match status" value="1"/>
</dbReference>
<evidence type="ECO:0000256" key="1">
    <source>
        <dbReference type="ARBA" id="ARBA00010641"/>
    </source>
</evidence>
<evidence type="ECO:0000256" key="2">
    <source>
        <dbReference type="ARBA" id="ARBA00011344"/>
    </source>
</evidence>
<name>A0ABP4YI53_9MICO</name>
<feature type="domain" description="RNA polymerase sigma-70 region 2" evidence="6">
    <location>
        <begin position="10"/>
        <end position="74"/>
    </location>
</feature>
<evidence type="ECO:0000313" key="10">
    <source>
        <dbReference type="Proteomes" id="UP001500002"/>
    </source>
</evidence>
<evidence type="ECO:0000313" key="9">
    <source>
        <dbReference type="EMBL" id="GAA1818363.1"/>
    </source>
</evidence>
<dbReference type="Gene3D" id="1.10.10.10">
    <property type="entry name" value="Winged helix-like DNA-binding domain superfamily/Winged helix DNA-binding domain"/>
    <property type="match status" value="1"/>
</dbReference>
<keyword evidence="4" id="KW-0731">Sigma factor</keyword>
<dbReference type="RefSeq" id="WP_344297206.1">
    <property type="nucleotide sequence ID" value="NZ_BAAANJ010000016.1"/>
</dbReference>
<dbReference type="Pfam" id="PF12680">
    <property type="entry name" value="SnoaL_2"/>
    <property type="match status" value="1"/>
</dbReference>
<dbReference type="Gene3D" id="1.10.1740.10">
    <property type="match status" value="1"/>
</dbReference>
<proteinExistence type="inferred from homology"/>
<dbReference type="InterPro" id="IPR037401">
    <property type="entry name" value="SnoaL-like"/>
</dbReference>
<dbReference type="SUPFAM" id="SSF54427">
    <property type="entry name" value="NTF2-like"/>
    <property type="match status" value="1"/>
</dbReference>
<keyword evidence="5" id="KW-0804">Transcription</keyword>
<dbReference type="SUPFAM" id="SSF88659">
    <property type="entry name" value="Sigma3 and sigma4 domains of RNA polymerase sigma factors"/>
    <property type="match status" value="1"/>
</dbReference>
<dbReference type="Pfam" id="PF08281">
    <property type="entry name" value="Sigma70_r4_2"/>
    <property type="match status" value="1"/>
</dbReference>
<dbReference type="EMBL" id="BAAANJ010000016">
    <property type="protein sequence ID" value="GAA1818363.1"/>
    <property type="molecule type" value="Genomic_DNA"/>
</dbReference>
<keyword evidence="3" id="KW-0805">Transcription regulation</keyword>
<evidence type="ECO:0000259" key="8">
    <source>
        <dbReference type="Pfam" id="PF12680"/>
    </source>
</evidence>
<dbReference type="InterPro" id="IPR032710">
    <property type="entry name" value="NTF2-like_dom_sf"/>
</dbReference>
<dbReference type="NCBIfam" id="TIGR02937">
    <property type="entry name" value="sigma70-ECF"/>
    <property type="match status" value="1"/>
</dbReference>
<dbReference type="PANTHER" id="PTHR30173:SF36">
    <property type="entry name" value="ECF RNA POLYMERASE SIGMA FACTOR SIGJ"/>
    <property type="match status" value="1"/>
</dbReference>
<dbReference type="NCBIfam" id="NF007214">
    <property type="entry name" value="PRK09636.1"/>
    <property type="match status" value="1"/>
</dbReference>
<comment type="subunit">
    <text evidence="2">Interacts transiently with the RNA polymerase catalytic core formed by RpoA, RpoB, RpoC and RpoZ (2 alpha, 1 beta, 1 beta' and 1 omega subunit) to form the RNA polymerase holoenzyme that can initiate transcription.</text>
</comment>
<protein>
    <submittedName>
        <fullName evidence="9">Sigma-70 family RNA polymerase sigma factor</fullName>
    </submittedName>
</protein>
<evidence type="ECO:0000256" key="5">
    <source>
        <dbReference type="ARBA" id="ARBA00023163"/>
    </source>
</evidence>
<feature type="domain" description="RNA polymerase sigma factor 70 region 4 type 2" evidence="7">
    <location>
        <begin position="108"/>
        <end position="159"/>
    </location>
</feature>
<evidence type="ECO:0000256" key="3">
    <source>
        <dbReference type="ARBA" id="ARBA00023015"/>
    </source>
</evidence>
<dbReference type="InterPro" id="IPR013249">
    <property type="entry name" value="RNA_pol_sigma70_r4_t2"/>
</dbReference>
<gene>
    <name evidence="9" type="ORF">GCM10009749_30730</name>
</gene>
<comment type="caution">
    <text evidence="9">The sequence shown here is derived from an EMBL/GenBank/DDBJ whole genome shotgun (WGS) entry which is preliminary data.</text>
</comment>
<dbReference type="InterPro" id="IPR007627">
    <property type="entry name" value="RNA_pol_sigma70_r2"/>
</dbReference>
<dbReference type="InterPro" id="IPR014284">
    <property type="entry name" value="RNA_pol_sigma-70_dom"/>
</dbReference>
<dbReference type="InterPro" id="IPR013324">
    <property type="entry name" value="RNA_pol_sigma_r3/r4-like"/>
</dbReference>
<evidence type="ECO:0000259" key="7">
    <source>
        <dbReference type="Pfam" id="PF08281"/>
    </source>
</evidence>
<dbReference type="InterPro" id="IPR013325">
    <property type="entry name" value="RNA_pol_sigma_r2"/>
</dbReference>
<evidence type="ECO:0000259" key="6">
    <source>
        <dbReference type="Pfam" id="PF04542"/>
    </source>
</evidence>
<feature type="domain" description="SnoaL-like" evidence="8">
    <location>
        <begin position="177"/>
        <end position="252"/>
    </location>
</feature>
<organism evidence="9 10">
    <name type="scientific">Agromyces neolithicus</name>
    <dbReference type="NCBI Taxonomy" id="269420"/>
    <lineage>
        <taxon>Bacteria</taxon>
        <taxon>Bacillati</taxon>
        <taxon>Actinomycetota</taxon>
        <taxon>Actinomycetes</taxon>
        <taxon>Micrococcales</taxon>
        <taxon>Microbacteriaceae</taxon>
        <taxon>Agromyces</taxon>
    </lineage>
</organism>
<dbReference type="Proteomes" id="UP001500002">
    <property type="component" value="Unassembled WGS sequence"/>
</dbReference>
<reference evidence="10" key="1">
    <citation type="journal article" date="2019" name="Int. J. Syst. Evol. Microbiol.">
        <title>The Global Catalogue of Microorganisms (GCM) 10K type strain sequencing project: providing services to taxonomists for standard genome sequencing and annotation.</title>
        <authorList>
            <consortium name="The Broad Institute Genomics Platform"/>
            <consortium name="The Broad Institute Genome Sequencing Center for Infectious Disease"/>
            <person name="Wu L."/>
            <person name="Ma J."/>
        </authorList>
    </citation>
    <scope>NUCLEOTIDE SEQUENCE [LARGE SCALE GENOMIC DNA]</scope>
    <source>
        <strain evidence="10">JCM 14322</strain>
    </source>
</reference>
<keyword evidence="10" id="KW-1185">Reference proteome</keyword>
<comment type="similarity">
    <text evidence="1">Belongs to the sigma-70 factor family. ECF subfamily.</text>
</comment>
<dbReference type="Pfam" id="PF04542">
    <property type="entry name" value="Sigma70_r2"/>
    <property type="match status" value="1"/>
</dbReference>
<accession>A0ABP4YI53</accession>
<sequence>MPASTAELGQLRPLMFSIAYRMLGSVTEAEDVVQDAYVRLHERAIAGDVIERPEAYASTVATRLAIDALRSAKRSREVYTGTWLPEPLPDDDADPAHRIERDETLSFAFLAVIERLGPVERAVFLLREVFDVDYAAIATIVERDEAACRQIMHRARERIADGRPRFEADATRDAALVDSFFAALQAGDVDSLAGVLADDVVFYADGGDKAPAVRHPLLGAVAAARFLAGLARRGEGMGVHLERTSANGEAALRVSAPDGATLSVLMVHVDGGRVSVVGNQLNPEKLRHLGPVGDLDALMSAPQEAPPDPSHQG</sequence>